<dbReference type="PRINTS" id="PR00944">
    <property type="entry name" value="CUEXPORT"/>
</dbReference>
<dbReference type="RefSeq" id="WP_132948326.1">
    <property type="nucleotide sequence ID" value="NZ_BSVG01000002.1"/>
</dbReference>
<organism evidence="8 9">
    <name type="scientific">Thermolongibacillus altinsuensis</name>
    <dbReference type="NCBI Taxonomy" id="575256"/>
    <lineage>
        <taxon>Bacteria</taxon>
        <taxon>Bacillati</taxon>
        <taxon>Bacillota</taxon>
        <taxon>Bacilli</taxon>
        <taxon>Bacillales</taxon>
        <taxon>Anoxybacillaceae</taxon>
        <taxon>Thermolongibacillus</taxon>
    </lineage>
</organism>
<evidence type="ECO:0000313" key="9">
    <source>
        <dbReference type="Proteomes" id="UP000295658"/>
    </source>
</evidence>
<evidence type="ECO:0000256" key="4">
    <source>
        <dbReference type="ARBA" id="ARBA00022723"/>
    </source>
</evidence>
<gene>
    <name evidence="8" type="ORF">EDD69_106140</name>
</gene>
<comment type="caution">
    <text evidence="8">The sequence shown here is derived from an EMBL/GenBank/DDBJ whole genome shotgun (WGS) entry which is preliminary data.</text>
</comment>
<dbReference type="Pfam" id="PF00403">
    <property type="entry name" value="HMA"/>
    <property type="match status" value="1"/>
</dbReference>
<evidence type="ECO:0000256" key="6">
    <source>
        <dbReference type="ARBA" id="ARBA00023186"/>
    </source>
</evidence>
<evidence type="ECO:0000313" key="8">
    <source>
        <dbReference type="EMBL" id="TCL49784.1"/>
    </source>
</evidence>
<dbReference type="PROSITE" id="PS50846">
    <property type="entry name" value="HMA_2"/>
    <property type="match status" value="1"/>
</dbReference>
<keyword evidence="6" id="KW-0143">Chaperone</keyword>
<keyword evidence="4" id="KW-0479">Metal-binding</keyword>
<dbReference type="InterPro" id="IPR036163">
    <property type="entry name" value="HMA_dom_sf"/>
</dbReference>
<dbReference type="GO" id="GO:0005737">
    <property type="term" value="C:cytoplasm"/>
    <property type="evidence" value="ECO:0007669"/>
    <property type="project" value="UniProtKB-SubCell"/>
</dbReference>
<dbReference type="Gene3D" id="3.30.70.100">
    <property type="match status" value="1"/>
</dbReference>
<dbReference type="GO" id="GO:0006825">
    <property type="term" value="P:copper ion transport"/>
    <property type="evidence" value="ECO:0007669"/>
    <property type="project" value="InterPro"/>
</dbReference>
<keyword evidence="5" id="KW-0186">Copper</keyword>
<dbReference type="InterPro" id="IPR049740">
    <property type="entry name" value="CopZ"/>
</dbReference>
<dbReference type="GO" id="GO:0005507">
    <property type="term" value="F:copper ion binding"/>
    <property type="evidence" value="ECO:0007669"/>
    <property type="project" value="InterPro"/>
</dbReference>
<dbReference type="PANTHER" id="PTHR46594">
    <property type="entry name" value="P-TYPE CATION-TRANSPORTING ATPASE"/>
    <property type="match status" value="1"/>
</dbReference>
<sequence>MEKITLTVLGMSCGHCEKAVKGALAELDGVGDVSVSLADKTVTIEFDANKVKVDQLKEAIEDQGYDVQ</sequence>
<reference evidence="8 9" key="1">
    <citation type="submission" date="2019-03" db="EMBL/GenBank/DDBJ databases">
        <title>Genomic Encyclopedia of Type Strains, Phase IV (KMG-IV): sequencing the most valuable type-strain genomes for metagenomic binning, comparative biology and taxonomic classification.</title>
        <authorList>
            <person name="Goeker M."/>
        </authorList>
    </citation>
    <scope>NUCLEOTIDE SEQUENCE [LARGE SCALE GENOMIC DNA]</scope>
    <source>
        <strain evidence="8 9">DSM 24979</strain>
    </source>
</reference>
<proteinExistence type="predicted"/>
<dbReference type="PROSITE" id="PS01047">
    <property type="entry name" value="HMA_1"/>
    <property type="match status" value="1"/>
</dbReference>
<dbReference type="InterPro" id="IPR017969">
    <property type="entry name" value="Heavy-metal-associated_CS"/>
</dbReference>
<accession>A0A4R1QP43</accession>
<dbReference type="FunFam" id="3.30.70.100:FF:000005">
    <property type="entry name" value="Copper-exporting P-type ATPase A"/>
    <property type="match status" value="1"/>
</dbReference>
<evidence type="ECO:0000259" key="7">
    <source>
        <dbReference type="PROSITE" id="PS50846"/>
    </source>
</evidence>
<keyword evidence="9" id="KW-1185">Reference proteome</keyword>
<dbReference type="NCBIfam" id="NF033795">
    <property type="entry name" value="chaper_CopZ_Bs"/>
    <property type="match status" value="1"/>
</dbReference>
<keyword evidence="3" id="KW-0963">Cytoplasm</keyword>
<dbReference type="AlphaFoldDB" id="A0A4R1QP43"/>
<dbReference type="SUPFAM" id="SSF55008">
    <property type="entry name" value="HMA, heavy metal-associated domain"/>
    <property type="match status" value="1"/>
</dbReference>
<evidence type="ECO:0000256" key="2">
    <source>
        <dbReference type="ARBA" id="ARBA00015313"/>
    </source>
</evidence>
<dbReference type="EMBL" id="SLUL01000006">
    <property type="protein sequence ID" value="TCL49784.1"/>
    <property type="molecule type" value="Genomic_DNA"/>
</dbReference>
<evidence type="ECO:0000256" key="3">
    <source>
        <dbReference type="ARBA" id="ARBA00022490"/>
    </source>
</evidence>
<feature type="domain" description="HMA" evidence="7">
    <location>
        <begin position="2"/>
        <end position="68"/>
    </location>
</feature>
<dbReference type="CDD" id="cd00371">
    <property type="entry name" value="HMA"/>
    <property type="match status" value="1"/>
</dbReference>
<dbReference type="InterPro" id="IPR006121">
    <property type="entry name" value="HMA_dom"/>
</dbReference>
<dbReference type="InterPro" id="IPR000428">
    <property type="entry name" value="Cu-bd"/>
</dbReference>
<protein>
    <recommendedName>
        <fullName evidence="2">Copper chaperone CopZ</fullName>
    </recommendedName>
</protein>
<evidence type="ECO:0000256" key="5">
    <source>
        <dbReference type="ARBA" id="ARBA00023008"/>
    </source>
</evidence>
<dbReference type="InterPro" id="IPR006122">
    <property type="entry name" value="HMA_Cu_ion-bd"/>
</dbReference>
<name>A0A4R1QP43_9BACL</name>
<dbReference type="OrthoDB" id="9813965at2"/>
<dbReference type="PANTHER" id="PTHR46594:SF4">
    <property type="entry name" value="P-TYPE CATION-TRANSPORTING ATPASE"/>
    <property type="match status" value="1"/>
</dbReference>
<dbReference type="NCBIfam" id="TIGR00003">
    <property type="entry name" value="copper ion binding protein"/>
    <property type="match status" value="1"/>
</dbReference>
<evidence type="ECO:0000256" key="1">
    <source>
        <dbReference type="ARBA" id="ARBA00004496"/>
    </source>
</evidence>
<comment type="subcellular location">
    <subcellularLocation>
        <location evidence="1">Cytoplasm</location>
    </subcellularLocation>
</comment>
<dbReference type="Proteomes" id="UP000295658">
    <property type="component" value="Unassembled WGS sequence"/>
</dbReference>